<dbReference type="PATRIC" id="fig|1423760.3.peg.1140"/>
<evidence type="ECO:0000313" key="1">
    <source>
        <dbReference type="EMBL" id="KRL91659.1"/>
    </source>
</evidence>
<organism evidence="1 2">
    <name type="scientific">Limosilactobacillus ingluviei DSM 15946</name>
    <dbReference type="NCBI Taxonomy" id="1423760"/>
    <lineage>
        <taxon>Bacteria</taxon>
        <taxon>Bacillati</taxon>
        <taxon>Bacillota</taxon>
        <taxon>Bacilli</taxon>
        <taxon>Lactobacillales</taxon>
        <taxon>Lactobacillaceae</taxon>
        <taxon>Limosilactobacillus</taxon>
    </lineage>
</organism>
<reference evidence="1 2" key="1">
    <citation type="journal article" date="2015" name="Genome Announc.">
        <title>Expanding the biotechnology potential of lactobacilli through comparative genomics of 213 strains and associated genera.</title>
        <authorList>
            <person name="Sun Z."/>
            <person name="Harris H.M."/>
            <person name="McCann A."/>
            <person name="Guo C."/>
            <person name="Argimon S."/>
            <person name="Zhang W."/>
            <person name="Yang X."/>
            <person name="Jeffery I.B."/>
            <person name="Cooney J.C."/>
            <person name="Kagawa T.F."/>
            <person name="Liu W."/>
            <person name="Song Y."/>
            <person name="Salvetti E."/>
            <person name="Wrobel A."/>
            <person name="Rasinkangas P."/>
            <person name="Parkhill J."/>
            <person name="Rea M.C."/>
            <person name="O'Sullivan O."/>
            <person name="Ritari J."/>
            <person name="Douillard F.P."/>
            <person name="Paul Ross R."/>
            <person name="Yang R."/>
            <person name="Briner A.E."/>
            <person name="Felis G.E."/>
            <person name="de Vos W.M."/>
            <person name="Barrangou R."/>
            <person name="Klaenhammer T.R."/>
            <person name="Caufield P.W."/>
            <person name="Cui Y."/>
            <person name="Zhang H."/>
            <person name="O'Toole P.W."/>
        </authorList>
    </citation>
    <scope>NUCLEOTIDE SEQUENCE [LARGE SCALE GENOMIC DNA]</scope>
    <source>
        <strain evidence="1 2">DSM 15946</strain>
    </source>
</reference>
<dbReference type="RefSeq" id="WP_056954065.1">
    <property type="nucleotide sequence ID" value="NZ_AZFK01000018.1"/>
</dbReference>
<gene>
    <name evidence="1" type="ORF">FC43_GL001078</name>
</gene>
<dbReference type="Proteomes" id="UP000050816">
    <property type="component" value="Unassembled WGS sequence"/>
</dbReference>
<protein>
    <submittedName>
        <fullName evidence="1">Uncharacterized protein</fullName>
    </submittedName>
</protein>
<dbReference type="EMBL" id="AZFK01000018">
    <property type="protein sequence ID" value="KRL91659.1"/>
    <property type="molecule type" value="Genomic_DNA"/>
</dbReference>
<dbReference type="AlphaFoldDB" id="A0A0R1UPI7"/>
<evidence type="ECO:0000313" key="2">
    <source>
        <dbReference type="Proteomes" id="UP000050816"/>
    </source>
</evidence>
<name>A0A0R1UPI7_9LACO</name>
<sequence>MKTKENLIRQQKELIELVPAFETVNAKRNELVESGSYGGGALNKARNELLDYMEIIAGRYILQSIGADYGLKQVKKLLKEFEEGNYHFAIEAVIGVDHSLIDPERKLISRPEISELYTLEHYQEFAKQVMNVKG</sequence>
<accession>A0A0R1UPI7</accession>
<comment type="caution">
    <text evidence="1">The sequence shown here is derived from an EMBL/GenBank/DDBJ whole genome shotgun (WGS) entry which is preliminary data.</text>
</comment>
<proteinExistence type="predicted"/>